<dbReference type="PANTHER" id="PTHR43283">
    <property type="entry name" value="BETA-LACTAMASE-RELATED"/>
    <property type="match status" value="1"/>
</dbReference>
<dbReference type="RefSeq" id="WP_113289854.1">
    <property type="nucleotide sequence ID" value="NZ_QNTQ01000011.1"/>
</dbReference>
<name>A0A365U6R8_9RHOB</name>
<keyword evidence="3" id="KW-1185">Reference proteome</keyword>
<evidence type="ECO:0000259" key="1">
    <source>
        <dbReference type="Pfam" id="PF00144"/>
    </source>
</evidence>
<dbReference type="OrthoDB" id="9814204at2"/>
<evidence type="ECO:0000313" key="2">
    <source>
        <dbReference type="EMBL" id="RBI84300.1"/>
    </source>
</evidence>
<dbReference type="Gene3D" id="3.40.710.10">
    <property type="entry name" value="DD-peptidase/beta-lactamase superfamily"/>
    <property type="match status" value="1"/>
</dbReference>
<reference evidence="2 3" key="1">
    <citation type="submission" date="2018-07" db="EMBL/GenBank/DDBJ databases">
        <title>Rhodosalinus sp. strain E84T genomic sequence and assembly.</title>
        <authorList>
            <person name="Liu Z.-W."/>
            <person name="Lu D.-C."/>
        </authorList>
    </citation>
    <scope>NUCLEOTIDE SEQUENCE [LARGE SCALE GENOMIC DNA]</scope>
    <source>
        <strain evidence="2 3">E84</strain>
    </source>
</reference>
<dbReference type="EMBL" id="QNTQ01000011">
    <property type="protein sequence ID" value="RBI84300.1"/>
    <property type="molecule type" value="Genomic_DNA"/>
</dbReference>
<keyword evidence="2" id="KW-0378">Hydrolase</keyword>
<dbReference type="InterPro" id="IPR001466">
    <property type="entry name" value="Beta-lactam-related"/>
</dbReference>
<comment type="caution">
    <text evidence="2">The sequence shown here is derived from an EMBL/GenBank/DDBJ whole genome shotgun (WGS) entry which is preliminary data.</text>
</comment>
<dbReference type="Proteomes" id="UP000253370">
    <property type="component" value="Unassembled WGS sequence"/>
</dbReference>
<dbReference type="SUPFAM" id="SSF56601">
    <property type="entry name" value="beta-lactamase/transpeptidase-like"/>
    <property type="match status" value="1"/>
</dbReference>
<accession>A0A365U6R8</accession>
<dbReference type="AlphaFoldDB" id="A0A365U6R8"/>
<protein>
    <submittedName>
        <fullName evidence="2">6-aminohexanoate hydrolase</fullName>
    </submittedName>
</protein>
<dbReference type="InterPro" id="IPR012338">
    <property type="entry name" value="Beta-lactam/transpept-like"/>
</dbReference>
<dbReference type="GO" id="GO:0016787">
    <property type="term" value="F:hydrolase activity"/>
    <property type="evidence" value="ECO:0007669"/>
    <property type="project" value="UniProtKB-KW"/>
</dbReference>
<sequence>MRSLLRWSLRLLVALALAALVVGLWNREEIARLWTVNTLFDEGRIVENFSAMDRAFLTTPVPRGDGPPAPLPRGTQAEMPEGFEDWLASRAVTGIVVLKDGAIVHESYHLGTDRDDRRVSWSIAKSFLSALLGVLVEQGRLALEDPVTRHAPLLVGSAYDGARLIDVLRMTSGVVFDEDYLDPNSDINRMGRILALGGSMDGFAANLEETFAPPGETWRYVSIDTHVIGMVIRGATGRSIPELLSDHIVRPMGLEARPYYLTDGEGTAFVLGGLAMTTRDYARLGLMFAQDGRLDGRRIVPKDWVRAATAPTAPTAPGRPGYGFQWWIPAGAEAGEFMARGVYGQYVWVHRPSGVVIAVNAADRDFRAPGVHAGNIEMFRKIAAAL</sequence>
<feature type="domain" description="Beta-lactamase-related" evidence="1">
    <location>
        <begin position="95"/>
        <end position="361"/>
    </location>
</feature>
<proteinExistence type="predicted"/>
<dbReference type="InterPro" id="IPR050789">
    <property type="entry name" value="Diverse_Enzym_Activities"/>
</dbReference>
<dbReference type="PANTHER" id="PTHR43283:SF14">
    <property type="entry name" value="BLL8153 PROTEIN"/>
    <property type="match status" value="1"/>
</dbReference>
<gene>
    <name evidence="2" type="ORF">DRV85_12715</name>
</gene>
<evidence type="ECO:0000313" key="3">
    <source>
        <dbReference type="Proteomes" id="UP000253370"/>
    </source>
</evidence>
<dbReference type="Pfam" id="PF00144">
    <property type="entry name" value="Beta-lactamase"/>
    <property type="match status" value="1"/>
</dbReference>
<organism evidence="2 3">
    <name type="scientific">Rhodosalinus halophilus</name>
    <dbReference type="NCBI Taxonomy" id="2259333"/>
    <lineage>
        <taxon>Bacteria</taxon>
        <taxon>Pseudomonadati</taxon>
        <taxon>Pseudomonadota</taxon>
        <taxon>Alphaproteobacteria</taxon>
        <taxon>Rhodobacterales</taxon>
        <taxon>Paracoccaceae</taxon>
        <taxon>Rhodosalinus</taxon>
    </lineage>
</organism>